<dbReference type="EMBL" id="DS639905">
    <property type="protein sequence ID" value="EEC01778.1"/>
    <property type="molecule type" value="Genomic_DNA"/>
</dbReference>
<accession>B7P5A6</accession>
<feature type="non-terminal residue" evidence="1">
    <location>
        <position position="74"/>
    </location>
</feature>
<sequence length="74" mass="8458">FVSARRQLYPNQFVRTAEVGKATEDPRQIFLVMYNCSKCNYDQGPLVLSQTEDLKPESCPECQSLGPFTVKKKQ</sequence>
<dbReference type="VEuPathDB" id="VectorBase:ISCW000368"/>
<dbReference type="PaxDb" id="6945-B7P5A6"/>
<dbReference type="AlphaFoldDB" id="B7P5A6"/>
<feature type="non-terminal residue" evidence="1">
    <location>
        <position position="1"/>
    </location>
</feature>
<dbReference type="PhylomeDB" id="B7P5A6"/>
<proteinExistence type="predicted"/>
<gene>
    <name evidence="1" type="ORF">IscW_ISCW000368</name>
</gene>
<organism>
    <name type="scientific">Ixodes scapularis</name>
    <name type="common">Black-legged tick</name>
    <name type="synonym">Deer tick</name>
    <dbReference type="NCBI Taxonomy" id="6945"/>
    <lineage>
        <taxon>Eukaryota</taxon>
        <taxon>Metazoa</taxon>
        <taxon>Ecdysozoa</taxon>
        <taxon>Arthropoda</taxon>
        <taxon>Chelicerata</taxon>
        <taxon>Arachnida</taxon>
        <taxon>Acari</taxon>
        <taxon>Parasitiformes</taxon>
        <taxon>Ixodida</taxon>
        <taxon>Ixodoidea</taxon>
        <taxon>Ixodidae</taxon>
        <taxon>Ixodinae</taxon>
        <taxon>Ixodes</taxon>
    </lineage>
</organism>
<dbReference type="VEuPathDB" id="VectorBase:ISCI000368"/>
<reference evidence="1" key="1">
    <citation type="submission" date="2008-03" db="EMBL/GenBank/DDBJ databases">
        <title>Annotation of Ixodes scapularis.</title>
        <authorList>
            <consortium name="Ixodes scapularis Genome Project Consortium"/>
            <person name="Caler E."/>
            <person name="Hannick L.I."/>
            <person name="Bidwell S."/>
            <person name="Joardar V."/>
            <person name="Thiagarajan M."/>
            <person name="Amedeo P."/>
            <person name="Galinsky K.J."/>
            <person name="Schobel S."/>
            <person name="Inman J."/>
            <person name="Hostetler J."/>
            <person name="Miller J."/>
            <person name="Hammond M."/>
            <person name="Megy K."/>
            <person name="Lawson D."/>
            <person name="Kodira C."/>
            <person name="Sutton G."/>
            <person name="Meyer J."/>
            <person name="Hill C.A."/>
            <person name="Birren B."/>
            <person name="Nene V."/>
            <person name="Collins F."/>
            <person name="Alarcon-Chaidez F."/>
            <person name="Wikel S."/>
            <person name="Strausberg R."/>
        </authorList>
    </citation>
    <scope>NUCLEOTIDE SEQUENCE [LARGE SCALE GENOMIC DNA]</scope>
    <source>
        <strain evidence="1">Wikel colony</strain>
    </source>
</reference>
<protein>
    <submittedName>
        <fullName evidence="1">Uncharacterized protein</fullName>
    </submittedName>
</protein>
<dbReference type="HOGENOM" id="CLU_1242793_0_0_1"/>
<evidence type="ECO:0000313" key="1">
    <source>
        <dbReference type="EMBL" id="EEC01778.1"/>
    </source>
</evidence>
<name>B7P5A6_IXOSC</name>
<dbReference type="STRING" id="6945.B7P5A6"/>